<dbReference type="InterPro" id="IPR017853">
    <property type="entry name" value="GH"/>
</dbReference>
<feature type="domain" description="Glycosyl hydrolase family 59 catalytic" evidence="7">
    <location>
        <begin position="47"/>
        <end position="345"/>
    </location>
</feature>
<dbReference type="InterPro" id="IPR049161">
    <property type="entry name" value="GH59_cat"/>
</dbReference>
<keyword evidence="6" id="KW-0732">Signal</keyword>
<keyword evidence="3" id="KW-0443">Lipid metabolism</keyword>
<keyword evidence="3" id="KW-0746">Sphingolipid metabolism</keyword>
<evidence type="ECO:0000313" key="9">
    <source>
        <dbReference type="EMBL" id="MFC4135244.1"/>
    </source>
</evidence>
<dbReference type="Pfam" id="PF02057">
    <property type="entry name" value="Glyco_hydro_59"/>
    <property type="match status" value="1"/>
</dbReference>
<keyword evidence="10" id="KW-1185">Reference proteome</keyword>
<dbReference type="Proteomes" id="UP001595816">
    <property type="component" value="Unassembled WGS sequence"/>
</dbReference>
<dbReference type="InterPro" id="IPR001286">
    <property type="entry name" value="Glyco_hydro_59"/>
</dbReference>
<protein>
    <recommendedName>
        <fullName evidence="2">galactosylceramidase</fullName>
        <ecNumber evidence="2">3.2.1.46</ecNumber>
    </recommendedName>
    <alternativeName>
        <fullName evidence="5">Galactosylceramidase</fullName>
    </alternativeName>
</protein>
<reference evidence="10" key="1">
    <citation type="journal article" date="2019" name="Int. J. Syst. Evol. Microbiol.">
        <title>The Global Catalogue of Microorganisms (GCM) 10K type strain sequencing project: providing services to taxonomists for standard genome sequencing and annotation.</title>
        <authorList>
            <consortium name="The Broad Institute Genomics Platform"/>
            <consortium name="The Broad Institute Genome Sequencing Center for Infectious Disease"/>
            <person name="Wu L."/>
            <person name="Ma J."/>
        </authorList>
    </citation>
    <scope>NUCLEOTIDE SEQUENCE [LARGE SCALE GENOMIC DNA]</scope>
    <source>
        <strain evidence="10">CGMCC 4.7289</strain>
    </source>
</reference>
<accession>A0ABV8LXN3</accession>
<sequence length="994" mass="106422">MTSQRRRILASLTAMVCVAAWQLVLPSPAAADTVTVSVNGSTLGRTFEGVGAVFSNGMTRLLQDYPAAQRDDILDYLFKPGFGAALQHVKIEIGSDVNSSAGTEPSHTRSSTDLDVTRGAGLWLAQQAKLRNPAITLDALRWGTPAYVDTDAERYQYYKSFLDGAQSQYGLTFDYLGPERNENTVTADWASTGAARNFVVNTLRPGLNADGYSNVKLTAADSNVSWFIADRVAADPSLKAALYSLNAHYKQDSTTTATGLGMPLWDGEDLAPFRGDWVTGPLDTAQRIIKSYAVGRMTKYEMHPAVEAGYPNTPFNFKSILVAQHPWTGHYDVTSGLWATAHFTQFAKPGWRYVDSATTSDDRGGVMTVKDPGSSDWSIVLLNTSAVARTYQVALSGGITASTLHHWRSTETASFVQQSNVTVSSGSFTVTVPPHAISSLTTTTGQQKGVAAASNPVATDMTLPYTDDFAAYSTGKTPKYTSDQGGAFEIASDGTNKVLKQVITTATKPVDWKYRATPEPFTLLGSLDLRNYEVEVDGKLTGTSGYLLLGGRVNHTAKSAEPADGYDLKVNADGSWALRVGSVGNTITSGTIAGFTPTAWHTLKLRFNGTNIKAYADGVLLADVTHTSFASGQVELGSGYHEAMFDNLAIRSISGSPTSVTRYSDNDARLRYTGTWLDEDGNYDTFERSTTASRHTDDELTFSFNGSTASLIGTRDADGGQADVYVDGVLSGTFDTYAATRQYRRAIYQIPALTAGDHTVRLVVKGTKQAASIDTLVRVDAVETTGGTGLKTPTGTAPTRTVVHDTFDAYPDGTVGQGFRVPPDIQKLDWAEGSPCSVTPTPSATDKSFTCVDTSTTTSVETSRDLPRTASGTVTLNFRFQQNNAGSWTRMFVGSGADDAIELYETGGTQGLAFLDSAGVYHSLGVIAANTWYDVKLVVDVTAKTFDAYLNSALVLDNAGYTDPAVADLSVVRFRTGASTTTTLDLDYLSAEIG</sequence>
<comment type="similarity">
    <text evidence="1">Belongs to the glycosyl hydrolase 59 family.</text>
</comment>
<name>A0ABV8LXN3_9ACTN</name>
<comment type="caution">
    <text evidence="9">The sequence shown here is derived from an EMBL/GenBank/DDBJ whole genome shotgun (WGS) entry which is preliminary data.</text>
</comment>
<dbReference type="InterPro" id="IPR013785">
    <property type="entry name" value="Aldolase_TIM"/>
</dbReference>
<evidence type="ECO:0000256" key="1">
    <source>
        <dbReference type="ARBA" id="ARBA00005637"/>
    </source>
</evidence>
<feature type="chain" id="PRO_5047539273" description="galactosylceramidase" evidence="6">
    <location>
        <begin position="32"/>
        <end position="994"/>
    </location>
</feature>
<evidence type="ECO:0000259" key="7">
    <source>
        <dbReference type="Pfam" id="PF02057"/>
    </source>
</evidence>
<evidence type="ECO:0000256" key="2">
    <source>
        <dbReference type="ARBA" id="ARBA00012657"/>
    </source>
</evidence>
<dbReference type="Gene3D" id="2.60.120.260">
    <property type="entry name" value="Galactose-binding domain-like"/>
    <property type="match status" value="1"/>
</dbReference>
<dbReference type="Gene3D" id="3.20.20.80">
    <property type="entry name" value="Glycosidases"/>
    <property type="match status" value="1"/>
</dbReference>
<dbReference type="Pfam" id="PF21708">
    <property type="entry name" value="Glyco_hydro_59_C"/>
    <property type="match status" value="1"/>
</dbReference>
<dbReference type="RefSeq" id="WP_253763119.1">
    <property type="nucleotide sequence ID" value="NZ_JAMZDZ010000001.1"/>
</dbReference>
<dbReference type="EC" id="3.2.1.46" evidence="2"/>
<dbReference type="SUPFAM" id="SSF51445">
    <property type="entry name" value="(Trans)glycosidases"/>
    <property type="match status" value="1"/>
</dbReference>
<organism evidence="9 10">
    <name type="scientific">Hamadaea flava</name>
    <dbReference type="NCBI Taxonomy" id="1742688"/>
    <lineage>
        <taxon>Bacteria</taxon>
        <taxon>Bacillati</taxon>
        <taxon>Actinomycetota</taxon>
        <taxon>Actinomycetes</taxon>
        <taxon>Micromonosporales</taxon>
        <taxon>Micromonosporaceae</taxon>
        <taxon>Hamadaea</taxon>
    </lineage>
</organism>
<feature type="signal peptide" evidence="6">
    <location>
        <begin position="1"/>
        <end position="31"/>
    </location>
</feature>
<feature type="domain" description="Glycosyl hydrolase family 59 C-terminal lectin" evidence="8">
    <location>
        <begin position="483"/>
        <end position="651"/>
    </location>
</feature>
<dbReference type="InterPro" id="IPR013320">
    <property type="entry name" value="ConA-like_dom_sf"/>
</dbReference>
<dbReference type="Gene3D" id="3.20.20.70">
    <property type="entry name" value="Aldolase class I"/>
    <property type="match status" value="1"/>
</dbReference>
<dbReference type="SUPFAM" id="SSF49899">
    <property type="entry name" value="Concanavalin A-like lectins/glucanases"/>
    <property type="match status" value="2"/>
</dbReference>
<evidence type="ECO:0000256" key="6">
    <source>
        <dbReference type="SAM" id="SignalP"/>
    </source>
</evidence>
<evidence type="ECO:0000313" key="10">
    <source>
        <dbReference type="Proteomes" id="UP001595816"/>
    </source>
</evidence>
<evidence type="ECO:0000256" key="5">
    <source>
        <dbReference type="ARBA" id="ARBA00033098"/>
    </source>
</evidence>
<evidence type="ECO:0000256" key="3">
    <source>
        <dbReference type="ARBA" id="ARBA00022919"/>
    </source>
</evidence>
<evidence type="ECO:0000256" key="4">
    <source>
        <dbReference type="ARBA" id="ARBA00022963"/>
    </source>
</evidence>
<gene>
    <name evidence="9" type="ORF">ACFOZ4_31930</name>
</gene>
<dbReference type="InterPro" id="IPR049162">
    <property type="entry name" value="GH59_C"/>
</dbReference>
<keyword evidence="4" id="KW-0442">Lipid degradation</keyword>
<dbReference type="PANTHER" id="PTHR15172:SF1">
    <property type="entry name" value="GALACTOCEREBROSIDASE"/>
    <property type="match status" value="1"/>
</dbReference>
<evidence type="ECO:0000259" key="8">
    <source>
        <dbReference type="Pfam" id="PF21708"/>
    </source>
</evidence>
<proteinExistence type="inferred from homology"/>
<dbReference type="PANTHER" id="PTHR15172">
    <property type="entry name" value="GALACTOCEREBROSIDASE"/>
    <property type="match status" value="1"/>
</dbReference>
<dbReference type="Gene3D" id="2.60.120.560">
    <property type="entry name" value="Exo-inulinase, domain 1"/>
    <property type="match status" value="1"/>
</dbReference>
<dbReference type="EMBL" id="JBHSAY010000020">
    <property type="protein sequence ID" value="MFC4135244.1"/>
    <property type="molecule type" value="Genomic_DNA"/>
</dbReference>